<evidence type="ECO:0000313" key="4">
    <source>
        <dbReference type="Proteomes" id="UP001058974"/>
    </source>
</evidence>
<comment type="caution">
    <text evidence="3">The sequence shown here is derived from an EMBL/GenBank/DDBJ whole genome shotgun (WGS) entry which is preliminary data.</text>
</comment>
<proteinExistence type="inferred from homology"/>
<reference evidence="3 4" key="1">
    <citation type="journal article" date="2022" name="Nat. Genet.">
        <title>Improved pea reference genome and pan-genome highlight genomic features and evolutionary characteristics.</title>
        <authorList>
            <person name="Yang T."/>
            <person name="Liu R."/>
            <person name="Luo Y."/>
            <person name="Hu S."/>
            <person name="Wang D."/>
            <person name="Wang C."/>
            <person name="Pandey M.K."/>
            <person name="Ge S."/>
            <person name="Xu Q."/>
            <person name="Li N."/>
            <person name="Li G."/>
            <person name="Huang Y."/>
            <person name="Saxena R.K."/>
            <person name="Ji Y."/>
            <person name="Li M."/>
            <person name="Yan X."/>
            <person name="He Y."/>
            <person name="Liu Y."/>
            <person name="Wang X."/>
            <person name="Xiang C."/>
            <person name="Varshney R.K."/>
            <person name="Ding H."/>
            <person name="Gao S."/>
            <person name="Zong X."/>
        </authorList>
    </citation>
    <scope>NUCLEOTIDE SEQUENCE [LARGE SCALE GENOMIC DNA]</scope>
    <source>
        <strain evidence="3 4">cv. Zhongwan 6</strain>
    </source>
</reference>
<feature type="region of interest" description="Disordered" evidence="2">
    <location>
        <begin position="108"/>
        <end position="127"/>
    </location>
</feature>
<dbReference type="InterPro" id="IPR007608">
    <property type="entry name" value="Senescence_reg_S40"/>
</dbReference>
<gene>
    <name evidence="3" type="ORF">KIW84_014892</name>
</gene>
<organism evidence="3 4">
    <name type="scientific">Pisum sativum</name>
    <name type="common">Garden pea</name>
    <name type="synonym">Lathyrus oleraceus</name>
    <dbReference type="NCBI Taxonomy" id="3888"/>
    <lineage>
        <taxon>Eukaryota</taxon>
        <taxon>Viridiplantae</taxon>
        <taxon>Streptophyta</taxon>
        <taxon>Embryophyta</taxon>
        <taxon>Tracheophyta</taxon>
        <taxon>Spermatophyta</taxon>
        <taxon>Magnoliopsida</taxon>
        <taxon>eudicotyledons</taxon>
        <taxon>Gunneridae</taxon>
        <taxon>Pentapetalae</taxon>
        <taxon>rosids</taxon>
        <taxon>fabids</taxon>
        <taxon>Fabales</taxon>
        <taxon>Fabaceae</taxon>
        <taxon>Papilionoideae</taxon>
        <taxon>50 kb inversion clade</taxon>
        <taxon>NPAAA clade</taxon>
        <taxon>Hologalegina</taxon>
        <taxon>IRL clade</taxon>
        <taxon>Fabeae</taxon>
        <taxon>Lathyrus</taxon>
    </lineage>
</organism>
<keyword evidence="4" id="KW-1185">Reference proteome</keyword>
<protein>
    <recommendedName>
        <fullName evidence="5">Senescence regulator</fullName>
    </recommendedName>
</protein>
<dbReference type="Pfam" id="PF04520">
    <property type="entry name" value="Senescence_reg"/>
    <property type="match status" value="1"/>
</dbReference>
<comment type="similarity">
    <text evidence="1">Belongs to the senescence regulator S40 family.</text>
</comment>
<dbReference type="AlphaFoldDB" id="A0A9D5GZM7"/>
<dbReference type="PANTHER" id="PTHR33083:SF103">
    <property type="entry name" value="SENESCENCE REGULATOR"/>
    <property type="match status" value="1"/>
</dbReference>
<evidence type="ECO:0000256" key="2">
    <source>
        <dbReference type="SAM" id="MobiDB-lite"/>
    </source>
</evidence>
<dbReference type="GO" id="GO:0010150">
    <property type="term" value="P:leaf senescence"/>
    <property type="evidence" value="ECO:0007669"/>
    <property type="project" value="UniProtKB-ARBA"/>
</dbReference>
<dbReference type="PANTHER" id="PTHR33083">
    <property type="entry name" value="EXPRESSED PROTEIN"/>
    <property type="match status" value="1"/>
</dbReference>
<dbReference type="OrthoDB" id="1917735at2759"/>
<dbReference type="Proteomes" id="UP001058974">
    <property type="component" value="Chromosome 1"/>
</dbReference>
<dbReference type="EMBL" id="JAMSHJ010000001">
    <property type="protein sequence ID" value="KAI5447210.1"/>
    <property type="molecule type" value="Genomic_DNA"/>
</dbReference>
<sequence>MTMEKMSDLSHYKTTVSLGGNVSVLSIYICSNRKLYFHHYSLLSSVFSQPLSFISMADWAVLNKREDQDFDEEHVWGDYTSNIKRVSKDKDSGSSAWTLPRKNIPKGNALVVSDEPKGSSSSSSAAAAPINIPDWSKVYGKKNCKKGGLHGYEDEDEEDEEGDMVPPHEWIARKLARSQISSFSVCEGMGRTLKGRDLSKVRNAILTKTGFIE</sequence>
<evidence type="ECO:0000256" key="1">
    <source>
        <dbReference type="ARBA" id="ARBA00034773"/>
    </source>
</evidence>
<accession>A0A9D5GZM7</accession>
<evidence type="ECO:0000313" key="3">
    <source>
        <dbReference type="EMBL" id="KAI5447210.1"/>
    </source>
</evidence>
<name>A0A9D5GZM7_PEA</name>
<evidence type="ECO:0008006" key="5">
    <source>
        <dbReference type="Google" id="ProtNLM"/>
    </source>
</evidence>
<dbReference type="Gramene" id="Psat01G0489200-T1">
    <property type="protein sequence ID" value="KAI5447210.1"/>
    <property type="gene ID" value="KIW84_014892"/>
</dbReference>